<evidence type="ECO:0000313" key="9">
    <source>
        <dbReference type="EMBL" id="SJZ82310.1"/>
    </source>
</evidence>
<dbReference type="GeneID" id="70581699"/>
<feature type="domain" description="Pili assembly chaperone C-terminal" evidence="8">
    <location>
        <begin position="166"/>
        <end position="221"/>
    </location>
</feature>
<dbReference type="PRINTS" id="PR00969">
    <property type="entry name" value="CHAPERONPILI"/>
</dbReference>
<evidence type="ECO:0000256" key="2">
    <source>
        <dbReference type="ARBA" id="ARBA00007399"/>
    </source>
</evidence>
<dbReference type="Pfam" id="PF02753">
    <property type="entry name" value="PapD_C"/>
    <property type="match status" value="1"/>
</dbReference>
<keyword evidence="10" id="KW-1185">Reference proteome</keyword>
<dbReference type="STRING" id="1123491.SAMN02745782_01451"/>
<sequence length="244" mass="28427">MKWFVTKIVTFFLFLPISSSIYAAFVLDSTRYIYKEGQPSMSLSLSNYSDKLFGGQVWIENTHDTEDIPFSVIPNIFTLDSKKKQKIQVSVLESDDLSKNKEMLFWLNVQEIPLKSTEEEGESNILRMAARTKVKFIYRPKEIQNNREQAEEGITIEKSEEILVFNNNTPYYFAIVKVNQQSVNDLSLTSFSPYSQARYALPSMDKNRKIIEFSAIDDWGEVYAYRCDLSRTQNQCRQVKKDRP</sequence>
<feature type="chain" id="PRO_5013227691" evidence="6">
    <location>
        <begin position="24"/>
        <end position="244"/>
    </location>
</feature>
<evidence type="ECO:0000259" key="8">
    <source>
        <dbReference type="Pfam" id="PF02753"/>
    </source>
</evidence>
<dbReference type="InterPro" id="IPR036316">
    <property type="entry name" value="Pili_assmbl_chap_C_dom_sf"/>
</dbReference>
<comment type="similarity">
    <text evidence="2">Belongs to the periplasmic pilus chaperone family.</text>
</comment>
<dbReference type="PANTHER" id="PTHR30251">
    <property type="entry name" value="PILUS ASSEMBLY CHAPERONE"/>
    <property type="match status" value="1"/>
</dbReference>
<reference evidence="10" key="1">
    <citation type="submission" date="2017-02" db="EMBL/GenBank/DDBJ databases">
        <authorList>
            <person name="Varghese N."/>
            <person name="Submissions S."/>
        </authorList>
    </citation>
    <scope>NUCLEOTIDE SEQUENCE [LARGE SCALE GENOMIC DNA]</scope>
    <source>
        <strain evidence="10">DSM 19608</strain>
    </source>
</reference>
<keyword evidence="5" id="KW-0143">Chaperone</keyword>
<keyword evidence="4" id="KW-0574">Periplasm</keyword>
<dbReference type="Pfam" id="PF00345">
    <property type="entry name" value="PapD_N"/>
    <property type="match status" value="1"/>
</dbReference>
<dbReference type="GO" id="GO:0071555">
    <property type="term" value="P:cell wall organization"/>
    <property type="evidence" value="ECO:0007669"/>
    <property type="project" value="InterPro"/>
</dbReference>
<accession>A0A1T4NSM1</accession>
<dbReference type="InterPro" id="IPR050643">
    <property type="entry name" value="Periplasmic_pilus_chap"/>
</dbReference>
<dbReference type="SUPFAM" id="SSF49584">
    <property type="entry name" value="Periplasmic chaperone C-domain"/>
    <property type="match status" value="1"/>
</dbReference>
<proteinExistence type="inferred from homology"/>
<protein>
    <submittedName>
        <fullName evidence="9">P pilus assembly protein, chaperone PapD</fullName>
    </submittedName>
</protein>
<dbReference type="InterPro" id="IPR001829">
    <property type="entry name" value="Pili_assmbl_chaperone_bac"/>
</dbReference>
<dbReference type="SUPFAM" id="SSF49354">
    <property type="entry name" value="PapD-like"/>
    <property type="match status" value="1"/>
</dbReference>
<feature type="domain" description="Pili assembly chaperone N-terminal" evidence="7">
    <location>
        <begin position="25"/>
        <end position="143"/>
    </location>
</feature>
<evidence type="ECO:0000313" key="10">
    <source>
        <dbReference type="Proteomes" id="UP000190834"/>
    </source>
</evidence>
<evidence type="ECO:0000256" key="5">
    <source>
        <dbReference type="ARBA" id="ARBA00023186"/>
    </source>
</evidence>
<organism evidence="9 10">
    <name type="scientific">Vibrio cincinnatiensis DSM 19608</name>
    <dbReference type="NCBI Taxonomy" id="1123491"/>
    <lineage>
        <taxon>Bacteria</taxon>
        <taxon>Pseudomonadati</taxon>
        <taxon>Pseudomonadota</taxon>
        <taxon>Gammaproteobacteria</taxon>
        <taxon>Vibrionales</taxon>
        <taxon>Vibrionaceae</taxon>
        <taxon>Vibrio</taxon>
    </lineage>
</organism>
<keyword evidence="3 6" id="KW-0732">Signal</keyword>
<dbReference type="InterPro" id="IPR016147">
    <property type="entry name" value="Pili_assmbl_chaperone_N"/>
</dbReference>
<dbReference type="RefSeq" id="WP_158142142.1">
    <property type="nucleotide sequence ID" value="NZ_FUXB01000006.1"/>
</dbReference>
<evidence type="ECO:0000256" key="3">
    <source>
        <dbReference type="ARBA" id="ARBA00022729"/>
    </source>
</evidence>
<evidence type="ECO:0000256" key="1">
    <source>
        <dbReference type="ARBA" id="ARBA00004418"/>
    </source>
</evidence>
<feature type="signal peptide" evidence="6">
    <location>
        <begin position="1"/>
        <end position="23"/>
    </location>
</feature>
<gene>
    <name evidence="9" type="ORF">SAMN02745782_01451</name>
</gene>
<name>A0A1T4NSM1_VIBCI</name>
<dbReference type="Proteomes" id="UP000190834">
    <property type="component" value="Unassembled WGS sequence"/>
</dbReference>
<dbReference type="GO" id="GO:0030288">
    <property type="term" value="C:outer membrane-bounded periplasmic space"/>
    <property type="evidence" value="ECO:0007669"/>
    <property type="project" value="InterPro"/>
</dbReference>
<dbReference type="InterPro" id="IPR016148">
    <property type="entry name" value="Pili_assmbl_chaperone_C"/>
</dbReference>
<comment type="subcellular location">
    <subcellularLocation>
        <location evidence="1">Periplasm</location>
    </subcellularLocation>
</comment>
<dbReference type="EMBL" id="FUXB01000006">
    <property type="protein sequence ID" value="SJZ82310.1"/>
    <property type="molecule type" value="Genomic_DNA"/>
</dbReference>
<evidence type="ECO:0000256" key="4">
    <source>
        <dbReference type="ARBA" id="ARBA00022764"/>
    </source>
</evidence>
<dbReference type="PANTHER" id="PTHR30251:SF2">
    <property type="entry name" value="FIMBRIAL CHAPERONE YADV-RELATED"/>
    <property type="match status" value="1"/>
</dbReference>
<evidence type="ECO:0000256" key="6">
    <source>
        <dbReference type="SAM" id="SignalP"/>
    </source>
</evidence>
<dbReference type="AlphaFoldDB" id="A0A1T4NSM1"/>
<dbReference type="Gene3D" id="2.60.40.10">
    <property type="entry name" value="Immunoglobulins"/>
    <property type="match status" value="2"/>
</dbReference>
<dbReference type="InterPro" id="IPR008962">
    <property type="entry name" value="PapD-like_sf"/>
</dbReference>
<evidence type="ECO:0000259" key="7">
    <source>
        <dbReference type="Pfam" id="PF00345"/>
    </source>
</evidence>
<dbReference type="InterPro" id="IPR013783">
    <property type="entry name" value="Ig-like_fold"/>
</dbReference>